<dbReference type="RefSeq" id="WP_271012951.1">
    <property type="nucleotide sequence ID" value="NZ_JAQIFT010000058.1"/>
</dbReference>
<sequence>MSTEIKQIKHIIHTQAEAEKAFLQEFEQGHYTFSNPLVKLNPYTICPLTALILFKTETPASVELTVKGKASAADITHHFPENTVHHIPVLGLYGGYANQVVLTLSTGEVHIVSIETPGLPDNVYAPTKMETTSEYMQDNIMFVTSAMRSVAAGYDYNGDCRWFTTENLTFDLKRISNGRILIGSYRFLEKPYNTVGIFEMSLLGKVYAEYRIPGGYHHDKWEMEDGNILILTQDFTSHTVEDMCVLVDRHTGEILKTWDYKKFLPQDVAKSGSWSDDDWFHNNALWYDKKTNSITLSGRHQDILVNIDYETSEINWMLGDPEGWPQEMVDKYFFKPVGEGDFDWHYEPHACVITAEGDVMVFDNGHFRSKNPEHYLKGDDNFSRGVRYAINTEDMTIRQVWQFGKERGKDFFSPYISNVEYYADGHYLVHSGGMAQEDGVTVEGIGSRAALNNPNIKLSSITVEVLNDNVVFEMHLPANYYRAEKMPLYDARDLFTLGEGKILGTLGVTAEFDTPIDGTSQATDLASEKFNARFEEECDRYVFHAAFEKGQLVMLVLEGDNNEVHRYYISTAAGAPNAAMCVGVFQTTDERIVRMNLSKEGLKGSFAAKLIVDMETYDLDTTLTF</sequence>
<dbReference type="Proteomes" id="UP001169242">
    <property type="component" value="Unassembled WGS sequence"/>
</dbReference>
<dbReference type="PANTHER" id="PTHR35340:SF10">
    <property type="entry name" value="CYTOPLASMIC PROTEIN"/>
    <property type="match status" value="1"/>
</dbReference>
<dbReference type="InterPro" id="IPR038477">
    <property type="entry name" value="ASST_N_sf"/>
</dbReference>
<gene>
    <name evidence="2" type="ORF">PBV87_16180</name>
</gene>
<reference evidence="2" key="1">
    <citation type="journal article" date="2023" name="Int. J. Syst. Evol. Microbiol.">
        <title>&lt;i&gt;Holtiella tumoricola&lt;/i&gt; gen. nov. sp. nov., isolated from a human clinical sample.</title>
        <authorList>
            <person name="Allen-Vercoe E."/>
            <person name="Daigneault M.C."/>
            <person name="Vancuren S.J."/>
            <person name="Cochrane K."/>
            <person name="O'Neal L.L."/>
            <person name="Sankaranarayanan K."/>
            <person name="Lawson P.A."/>
        </authorList>
    </citation>
    <scope>NUCLEOTIDE SEQUENCE</scope>
    <source>
        <strain evidence="2">CC70A</strain>
    </source>
</reference>
<dbReference type="PANTHER" id="PTHR35340">
    <property type="entry name" value="PQQ ENZYME REPEAT PROTEIN-RELATED"/>
    <property type="match status" value="1"/>
</dbReference>
<protein>
    <submittedName>
        <fullName evidence="2">Aryl-sulfate sulfotransferase</fullName>
    </submittedName>
</protein>
<evidence type="ECO:0000259" key="1">
    <source>
        <dbReference type="Pfam" id="PF17425"/>
    </source>
</evidence>
<comment type="caution">
    <text evidence="2">The sequence shown here is derived from an EMBL/GenBank/DDBJ whole genome shotgun (WGS) entry which is preliminary data.</text>
</comment>
<dbReference type="InterPro" id="IPR053143">
    <property type="entry name" value="Arylsulfate_ST"/>
</dbReference>
<keyword evidence="3" id="KW-1185">Reference proteome</keyword>
<evidence type="ECO:0000313" key="2">
    <source>
        <dbReference type="EMBL" id="MDA3733014.1"/>
    </source>
</evidence>
<dbReference type="Pfam" id="PF05935">
    <property type="entry name" value="Arylsulfotrans"/>
    <property type="match status" value="1"/>
</dbReference>
<dbReference type="Pfam" id="PF17425">
    <property type="entry name" value="Arylsulfotran_N"/>
    <property type="match status" value="1"/>
</dbReference>
<name>A0AA42DQE9_9FIRM</name>
<feature type="domain" description="Arylsulfotransferase N-terminal" evidence="1">
    <location>
        <begin position="37"/>
        <end position="114"/>
    </location>
</feature>
<dbReference type="GO" id="GO:0004062">
    <property type="term" value="F:aryl sulfotransferase activity"/>
    <property type="evidence" value="ECO:0007669"/>
    <property type="project" value="InterPro"/>
</dbReference>
<dbReference type="InterPro" id="IPR035391">
    <property type="entry name" value="Arylsulfotran_N"/>
</dbReference>
<evidence type="ECO:0000313" key="3">
    <source>
        <dbReference type="Proteomes" id="UP001169242"/>
    </source>
</evidence>
<accession>A0AA42DQE9</accession>
<proteinExistence type="predicted"/>
<organism evidence="2 3">
    <name type="scientific">Holtiella tumoricola</name>
    <dbReference type="NCBI Taxonomy" id="3018743"/>
    <lineage>
        <taxon>Bacteria</taxon>
        <taxon>Bacillati</taxon>
        <taxon>Bacillota</taxon>
        <taxon>Clostridia</taxon>
        <taxon>Lachnospirales</taxon>
        <taxon>Cellulosilyticaceae</taxon>
        <taxon>Holtiella</taxon>
    </lineage>
</organism>
<dbReference type="InterPro" id="IPR010262">
    <property type="entry name" value="Arylsulfotransferase_bact"/>
</dbReference>
<dbReference type="Gene3D" id="2.60.40.3100">
    <property type="entry name" value="Arylsulphate sulphotransferase monomer, N-terminal domain"/>
    <property type="match status" value="1"/>
</dbReference>
<dbReference type="EMBL" id="JAQIFT010000058">
    <property type="protein sequence ID" value="MDA3733014.1"/>
    <property type="molecule type" value="Genomic_DNA"/>
</dbReference>
<dbReference type="AlphaFoldDB" id="A0AA42DQE9"/>